<dbReference type="Proteomes" id="UP001642484">
    <property type="component" value="Unassembled WGS sequence"/>
</dbReference>
<gene>
    <name evidence="1" type="ORF">CCMP2556_LOCUS5832</name>
</gene>
<dbReference type="Pfam" id="PF03016">
    <property type="entry name" value="Exostosin_GT47"/>
    <property type="match status" value="1"/>
</dbReference>
<evidence type="ECO:0000313" key="2">
    <source>
        <dbReference type="Proteomes" id="UP001642484"/>
    </source>
</evidence>
<dbReference type="CDD" id="cd01100">
    <property type="entry name" value="APPLE_Factor_XI_like"/>
    <property type="match status" value="1"/>
</dbReference>
<keyword evidence="2" id="KW-1185">Reference proteome</keyword>
<dbReference type="PANTHER" id="PTHR11062:SF117">
    <property type="entry name" value="XYLOGLUCAN-SPECIFIC GALACTURONOSYLTRANSFERASE 1"/>
    <property type="match status" value="1"/>
</dbReference>
<dbReference type="SUPFAM" id="SSF57414">
    <property type="entry name" value="Hairpin loop containing domain-like"/>
    <property type="match status" value="1"/>
</dbReference>
<evidence type="ECO:0000313" key="1">
    <source>
        <dbReference type="EMBL" id="CAK8999869.1"/>
    </source>
</evidence>
<dbReference type="InterPro" id="IPR040911">
    <property type="entry name" value="Exostosin_GT47"/>
</dbReference>
<sequence length="642" mass="71970">MAFGRWSFRQLPYLGGALLGLYLTWPQHRGAVRSAPELTAAADLRTIASITQKESKRVLNETGTSVPKVSKMTASSTQFTPARLSSKSPRATPKPATSVSRARAEERCIRKGQGRSGADIDEPSKVESPGECQERCQCLEGCAFFTFWKDGSCHVQSTDSSPFGHELAFSGPPFCRANSSNHADLPSPVDLPELQPAHDGKVGPKVYLYDLPPRFQNWGHGPECWSADCVFGGPPVKVQGVEIWGSSQFHMPLMLHYRFLNYAQRTREVDDADVFIIPAYNFKPSHDLPCANSSDLFDTLAELNPRLKEEQWAKAKVPRHLLMDARGWETCNYMWELHMPFRLAHRINIELNGLLEDGPEGWTYNKPFIWYQFPYPAVYHGHAESTPAKLRVKLGGIDRYLWSFSGTGRGQAGFLRQAIMKECTICNRCGKVTQIQEVTGAPQKASMMDYARLSAKKLQSTFCVEPPGDSITRKSLIDSIVLGCIPVVFLHQELDMFEAFATAEEFADAVVYVPEAEVMGDGRISLWGTGTFHDSSHQWKHFQKLYPKYAEVFEALRPKRSLEQREKQLRSLFPNATSIATILSAISDEEVKRKQKALAKISHRFVIGLDDSSEDAVRILLNRIISDDTVAQERNAKSTLFA</sequence>
<proteinExistence type="predicted"/>
<protein>
    <submittedName>
        <fullName evidence="1">Uncharacterized protein</fullName>
    </submittedName>
</protein>
<dbReference type="InterPro" id="IPR003609">
    <property type="entry name" value="Pan_app"/>
</dbReference>
<dbReference type="InterPro" id="IPR004263">
    <property type="entry name" value="Exostosin"/>
</dbReference>
<dbReference type="GO" id="GO:0016757">
    <property type="term" value="F:glycosyltransferase activity"/>
    <property type="evidence" value="ECO:0007669"/>
    <property type="project" value="UniProtKB-KW"/>
</dbReference>
<dbReference type="SMART" id="SM00223">
    <property type="entry name" value="APPLE"/>
    <property type="match status" value="1"/>
</dbReference>
<accession>A0ABP0IBA3</accession>
<organism evidence="1 2">
    <name type="scientific">Durusdinium trenchii</name>
    <dbReference type="NCBI Taxonomy" id="1381693"/>
    <lineage>
        <taxon>Eukaryota</taxon>
        <taxon>Sar</taxon>
        <taxon>Alveolata</taxon>
        <taxon>Dinophyceae</taxon>
        <taxon>Suessiales</taxon>
        <taxon>Symbiodiniaceae</taxon>
        <taxon>Durusdinium</taxon>
    </lineage>
</organism>
<comment type="caution">
    <text evidence="1">The sequence shown here is derived from an EMBL/GenBank/DDBJ whole genome shotgun (WGS) entry which is preliminary data.</text>
</comment>
<dbReference type="InterPro" id="IPR000177">
    <property type="entry name" value="Apple"/>
</dbReference>
<dbReference type="Gene3D" id="3.50.4.10">
    <property type="entry name" value="Hepatocyte Growth Factor"/>
    <property type="match status" value="1"/>
</dbReference>
<reference evidence="1 2" key="1">
    <citation type="submission" date="2024-02" db="EMBL/GenBank/DDBJ databases">
        <authorList>
            <person name="Chen Y."/>
            <person name="Shah S."/>
            <person name="Dougan E. K."/>
            <person name="Thang M."/>
            <person name="Chan C."/>
        </authorList>
    </citation>
    <scope>NUCLEOTIDE SEQUENCE [LARGE SCALE GENOMIC DNA]</scope>
</reference>
<dbReference type="PANTHER" id="PTHR11062">
    <property type="entry name" value="EXOSTOSIN HEPARAN SULFATE GLYCOSYLTRANSFERASE -RELATED"/>
    <property type="match status" value="1"/>
</dbReference>
<dbReference type="EMBL" id="CAXAMN010002492">
    <property type="protein sequence ID" value="CAK8999869.1"/>
    <property type="molecule type" value="Genomic_DNA"/>
</dbReference>
<name>A0ABP0IBA3_9DINO</name>
<dbReference type="Pfam" id="PF00024">
    <property type="entry name" value="PAN_1"/>
    <property type="match status" value="1"/>
</dbReference>